<dbReference type="Gene3D" id="2.170.270.10">
    <property type="entry name" value="SET domain"/>
    <property type="match status" value="1"/>
</dbReference>
<protein>
    <recommendedName>
        <fullName evidence="2">SET domain-containing protein</fullName>
    </recommendedName>
</protein>
<accession>A0ABV2SN07</accession>
<feature type="region of interest" description="Disordered" evidence="1">
    <location>
        <begin position="195"/>
        <end position="219"/>
    </location>
</feature>
<feature type="compositionally biased region" description="Basic and acidic residues" evidence="1">
    <location>
        <begin position="208"/>
        <end position="219"/>
    </location>
</feature>
<gene>
    <name evidence="3" type="ORF">V5J35_004330</name>
</gene>
<evidence type="ECO:0000313" key="4">
    <source>
        <dbReference type="Proteomes" id="UP001549366"/>
    </source>
</evidence>
<dbReference type="Pfam" id="PF00856">
    <property type="entry name" value="SET"/>
    <property type="match status" value="1"/>
</dbReference>
<evidence type="ECO:0000256" key="1">
    <source>
        <dbReference type="SAM" id="MobiDB-lite"/>
    </source>
</evidence>
<name>A0ABV2SN07_9GAMM</name>
<dbReference type="Proteomes" id="UP001549366">
    <property type="component" value="Unassembled WGS sequence"/>
</dbReference>
<evidence type="ECO:0000259" key="2">
    <source>
        <dbReference type="Pfam" id="PF00856"/>
    </source>
</evidence>
<organism evidence="3 4">
    <name type="scientific">Endozoicomonas lisbonensis</name>
    <dbReference type="NCBI Taxonomy" id="3120522"/>
    <lineage>
        <taxon>Bacteria</taxon>
        <taxon>Pseudomonadati</taxon>
        <taxon>Pseudomonadota</taxon>
        <taxon>Gammaproteobacteria</taxon>
        <taxon>Oceanospirillales</taxon>
        <taxon>Endozoicomonadaceae</taxon>
        <taxon>Endozoicomonas</taxon>
    </lineage>
</organism>
<dbReference type="RefSeq" id="WP_354009156.1">
    <property type="nucleotide sequence ID" value="NZ_JBEWTA010000001.1"/>
</dbReference>
<reference evidence="3 4" key="1">
    <citation type="submission" date="2024-06" db="EMBL/GenBank/DDBJ databases">
        <title>Genomic Encyclopedia of Type Strains, Phase V (KMG-V): Genome sequencing to study the core and pangenomes of soil and plant-associated prokaryotes.</title>
        <authorList>
            <person name="Whitman W."/>
        </authorList>
    </citation>
    <scope>NUCLEOTIDE SEQUENCE [LARGE SCALE GENOMIC DNA]</scope>
    <source>
        <strain evidence="3 4">NE40</strain>
    </source>
</reference>
<dbReference type="InterPro" id="IPR001214">
    <property type="entry name" value="SET_dom"/>
</dbReference>
<keyword evidence="4" id="KW-1185">Reference proteome</keyword>
<dbReference type="EMBL" id="JBEWTB010000002">
    <property type="protein sequence ID" value="MET4759138.1"/>
    <property type="molecule type" value="Genomic_DNA"/>
</dbReference>
<proteinExistence type="predicted"/>
<evidence type="ECO:0000313" key="3">
    <source>
        <dbReference type="EMBL" id="MET4759138.1"/>
    </source>
</evidence>
<sequence>MDKASFPSGSLPVNRTYISSTQDASASFGGNSVVIQNKSKRFCSDGPNSNEPPKKNRKVTIDLDSCTENRAAPADPSTKDHIKKISTLLEVNVSFFCNLFDNNKKTITGAADFRYLAESIIKKLGSVTGKTPQKISNSQKELLTKEMARLVGIEVILENKKYHVPSPDGSKKKVSEKEMFSLIESALDELVKNKERGLPETPSSQHGRQPDKEPHRNSMDEVVLVKVEAETETDIFFRQHRFSNRAPLWHAELTVKQEVEESRPKKRFRMDFESIGVPKCKKIRMAINTAIDQYKKLNIDDRESYLNERMRLSRNDGLLFPKLKGQNEVVAAKDIQQWEVLGHYAGKRLSESTYEKGARAVGALLQKIDTYSYDSGANQLISGFREGNITTCINSCTTYDESDTCLPEKNVSFINHYHKEDKVNIPFLIALKPIKAGDVIWIDYGEAYWVIMNRSIEVESEENS</sequence>
<comment type="caution">
    <text evidence="3">The sequence shown here is derived from an EMBL/GenBank/DDBJ whole genome shotgun (WGS) entry which is preliminary data.</text>
</comment>
<dbReference type="InterPro" id="IPR046341">
    <property type="entry name" value="SET_dom_sf"/>
</dbReference>
<dbReference type="SUPFAM" id="SSF82199">
    <property type="entry name" value="SET domain"/>
    <property type="match status" value="1"/>
</dbReference>
<feature type="domain" description="SET" evidence="2">
    <location>
        <begin position="329"/>
        <end position="445"/>
    </location>
</feature>